<protein>
    <submittedName>
        <fullName evidence="1">Uncharacterized protein</fullName>
    </submittedName>
</protein>
<accession>A0A0S4PW42</accession>
<dbReference type="KEGG" id="hty:BN2458_PEG1026"/>
<reference evidence="2" key="1">
    <citation type="submission" date="2015-11" db="EMBL/GenBank/DDBJ databases">
        <authorList>
            <person name="Anvar S.Y."/>
        </authorList>
    </citation>
    <scope>NUCLEOTIDE SEQUENCE [LARGE SCALE GENOMIC DNA]</scope>
</reference>
<dbReference type="EMBL" id="LN907858">
    <property type="protein sequence ID" value="CUU39911.1"/>
    <property type="molecule type" value="Genomic_DNA"/>
</dbReference>
<dbReference type="AlphaFoldDB" id="A0A0S4PW42"/>
<organism evidence="1 2">
    <name type="scientific">Helicobacter typhlonius</name>
    <dbReference type="NCBI Taxonomy" id="76936"/>
    <lineage>
        <taxon>Bacteria</taxon>
        <taxon>Pseudomonadati</taxon>
        <taxon>Campylobacterota</taxon>
        <taxon>Epsilonproteobacteria</taxon>
        <taxon>Campylobacterales</taxon>
        <taxon>Helicobacteraceae</taxon>
        <taxon>Helicobacter</taxon>
    </lineage>
</organism>
<evidence type="ECO:0000313" key="1">
    <source>
        <dbReference type="EMBL" id="CUU39911.1"/>
    </source>
</evidence>
<evidence type="ECO:0000313" key="2">
    <source>
        <dbReference type="Proteomes" id="UP000064525"/>
    </source>
</evidence>
<dbReference type="Proteomes" id="UP000064525">
    <property type="component" value="Chromosome I"/>
</dbReference>
<proteinExistence type="predicted"/>
<name>A0A0S4PW42_9HELI</name>
<sequence>MSAILYLAHNVYKSAICISSSLKTIKKREFYHKLAFFCFMVKNATN</sequence>
<gene>
    <name evidence="1" type="ORF">BN2458_PEG1026</name>
</gene>